<evidence type="ECO:0000256" key="1">
    <source>
        <dbReference type="ARBA" id="ARBA00004123"/>
    </source>
</evidence>
<dbReference type="InterPro" id="IPR036864">
    <property type="entry name" value="Zn2-C6_fun-type_DNA-bd_sf"/>
</dbReference>
<dbReference type="Pfam" id="PF00172">
    <property type="entry name" value="Zn_clus"/>
    <property type="match status" value="1"/>
</dbReference>
<dbReference type="PANTHER" id="PTHR31001">
    <property type="entry name" value="UNCHARACTERIZED TRANSCRIPTIONAL REGULATORY PROTEIN"/>
    <property type="match status" value="1"/>
</dbReference>
<dbReference type="PROSITE" id="PS50048">
    <property type="entry name" value="ZN2_CY6_FUNGAL_2"/>
    <property type="match status" value="1"/>
</dbReference>
<dbReference type="PRINTS" id="PR00368">
    <property type="entry name" value="FADPNR"/>
</dbReference>
<feature type="region of interest" description="Disordered" evidence="4">
    <location>
        <begin position="602"/>
        <end position="627"/>
    </location>
</feature>
<dbReference type="Pfam" id="PF04082">
    <property type="entry name" value="Fungal_trans"/>
    <property type="match status" value="1"/>
</dbReference>
<comment type="subcellular location">
    <subcellularLocation>
        <location evidence="1">Nucleus</location>
    </subcellularLocation>
</comment>
<evidence type="ECO:0000313" key="6">
    <source>
        <dbReference type="EMBL" id="RKK09269.1"/>
    </source>
</evidence>
<dbReference type="InterPro" id="IPR023753">
    <property type="entry name" value="FAD/NAD-binding_dom"/>
</dbReference>
<dbReference type="Pfam" id="PF07992">
    <property type="entry name" value="Pyr_redox_2"/>
    <property type="match status" value="1"/>
</dbReference>
<dbReference type="PANTHER" id="PTHR31001:SF40">
    <property type="entry name" value="ZN(II)2CYS6 TRANSCRIPTION FACTOR (EUROFUNG)"/>
    <property type="match status" value="1"/>
</dbReference>
<reference evidence="6 7" key="1">
    <citation type="journal article" date="2018" name="Sci. Rep.">
        <title>Characterisation of pathogen-specific regions and novel effector candidates in Fusarium oxysporum f. sp. cepae.</title>
        <authorList>
            <person name="Armitage A.D."/>
            <person name="Taylor A."/>
            <person name="Sobczyk M.K."/>
            <person name="Baxter L."/>
            <person name="Greenfield B.P."/>
            <person name="Bates H.J."/>
            <person name="Wilson F."/>
            <person name="Jackson A.C."/>
            <person name="Ott S."/>
            <person name="Harrison R.J."/>
            <person name="Clarkson J.P."/>
        </authorList>
    </citation>
    <scope>NUCLEOTIDE SEQUENCE [LARGE SCALE GENOMIC DNA]</scope>
    <source>
        <strain evidence="6 7">FoC_Fus2</strain>
    </source>
</reference>
<evidence type="ECO:0000256" key="3">
    <source>
        <dbReference type="ARBA" id="ARBA00023242"/>
    </source>
</evidence>
<dbReference type="GO" id="GO:0006351">
    <property type="term" value="P:DNA-templated transcription"/>
    <property type="evidence" value="ECO:0007669"/>
    <property type="project" value="InterPro"/>
</dbReference>
<gene>
    <name evidence="6" type="ORF">BFJ65_g15721</name>
</gene>
<dbReference type="GO" id="GO:0005634">
    <property type="term" value="C:nucleus"/>
    <property type="evidence" value="ECO:0007669"/>
    <property type="project" value="UniProtKB-SubCell"/>
</dbReference>
<dbReference type="GO" id="GO:0008270">
    <property type="term" value="F:zinc ion binding"/>
    <property type="evidence" value="ECO:0007669"/>
    <property type="project" value="InterPro"/>
</dbReference>
<evidence type="ECO:0000259" key="5">
    <source>
        <dbReference type="PROSITE" id="PS50048"/>
    </source>
</evidence>
<dbReference type="SUPFAM" id="SSF51905">
    <property type="entry name" value="FAD/NAD(P)-binding domain"/>
    <property type="match status" value="1"/>
</dbReference>
<dbReference type="EMBL" id="MRCU01000012">
    <property type="protein sequence ID" value="RKK09269.1"/>
    <property type="molecule type" value="Genomic_DNA"/>
</dbReference>
<dbReference type="CDD" id="cd12148">
    <property type="entry name" value="fungal_TF_MHR"/>
    <property type="match status" value="1"/>
</dbReference>
<keyword evidence="3" id="KW-0539">Nucleus</keyword>
<dbReference type="Proteomes" id="UP000270866">
    <property type="component" value="Unassembled WGS sequence"/>
</dbReference>
<feature type="compositionally biased region" description="Polar residues" evidence="4">
    <location>
        <begin position="602"/>
        <end position="624"/>
    </location>
</feature>
<dbReference type="InterPro" id="IPR050613">
    <property type="entry name" value="Sec_Metabolite_Reg"/>
</dbReference>
<dbReference type="Gene3D" id="3.50.50.100">
    <property type="match status" value="1"/>
</dbReference>
<protein>
    <recommendedName>
        <fullName evidence="5">Zn(2)-C6 fungal-type domain-containing protein</fullName>
    </recommendedName>
</protein>
<dbReference type="GO" id="GO:0003677">
    <property type="term" value="F:DNA binding"/>
    <property type="evidence" value="ECO:0007669"/>
    <property type="project" value="InterPro"/>
</dbReference>
<dbReference type="SUPFAM" id="SSF57701">
    <property type="entry name" value="Zn2/Cys6 DNA-binding domain"/>
    <property type="match status" value="1"/>
</dbReference>
<evidence type="ECO:0000256" key="2">
    <source>
        <dbReference type="ARBA" id="ARBA00022723"/>
    </source>
</evidence>
<accession>A0A3L6MXV1</accession>
<dbReference type="Gene3D" id="4.10.240.10">
    <property type="entry name" value="Zn(2)-C6 fungal-type DNA-binding domain"/>
    <property type="match status" value="1"/>
</dbReference>
<dbReference type="InterPro" id="IPR007219">
    <property type="entry name" value="XnlR_reg_dom"/>
</dbReference>
<name>A0A3L6MXV1_FUSOX</name>
<comment type="caution">
    <text evidence="6">The sequence shown here is derived from an EMBL/GenBank/DDBJ whole genome shotgun (WGS) entry which is preliminary data.</text>
</comment>
<dbReference type="AlphaFoldDB" id="A0A3L6MXV1"/>
<organism evidence="6 7">
    <name type="scientific">Fusarium oxysporum f. sp. cepae</name>
    <dbReference type="NCBI Taxonomy" id="396571"/>
    <lineage>
        <taxon>Eukaryota</taxon>
        <taxon>Fungi</taxon>
        <taxon>Dikarya</taxon>
        <taxon>Ascomycota</taxon>
        <taxon>Pezizomycotina</taxon>
        <taxon>Sordariomycetes</taxon>
        <taxon>Hypocreomycetidae</taxon>
        <taxon>Hypocreales</taxon>
        <taxon>Nectriaceae</taxon>
        <taxon>Fusarium</taxon>
        <taxon>Fusarium oxysporum species complex</taxon>
    </lineage>
</organism>
<dbReference type="GO" id="GO:0016491">
    <property type="term" value="F:oxidoreductase activity"/>
    <property type="evidence" value="ECO:0007669"/>
    <property type="project" value="InterPro"/>
</dbReference>
<dbReference type="SMART" id="SM00066">
    <property type="entry name" value="GAL4"/>
    <property type="match status" value="1"/>
</dbReference>
<evidence type="ECO:0000313" key="7">
    <source>
        <dbReference type="Proteomes" id="UP000270866"/>
    </source>
</evidence>
<dbReference type="InterPro" id="IPR001138">
    <property type="entry name" value="Zn2Cys6_DnaBD"/>
</dbReference>
<feature type="domain" description="Zn(2)-C6 fungal-type" evidence="5">
    <location>
        <begin position="491"/>
        <end position="528"/>
    </location>
</feature>
<keyword evidence="2" id="KW-0479">Metal-binding</keyword>
<dbReference type="CDD" id="cd00067">
    <property type="entry name" value="GAL4"/>
    <property type="match status" value="1"/>
</dbReference>
<evidence type="ECO:0000256" key="4">
    <source>
        <dbReference type="SAM" id="MobiDB-lite"/>
    </source>
</evidence>
<dbReference type="InterPro" id="IPR036188">
    <property type="entry name" value="FAD/NAD-bd_sf"/>
</dbReference>
<proteinExistence type="predicted"/>
<sequence>MLYSVFVRPCLLASRPLTRTTPSSLIAFPPMSQHRNFGAISSKFLDSMVVLNSPTLTTATSHHSDATALTAPSRHPSIMNRVQQDSPIYKILIIGGSYAGLSAAVNLLDLQRGSQPRQSREPYIHQRQLPKHNIEITIIDERDGFYHLVGSPLALFDEEYAKKTWIKYQDIPEMHGSLIKHIHGAVTEVDCVEKKAVVIDRATKTRLIQSYDILVATSGLRRAWPIAPRAKTKDEFLSHIVHHTTSVEGASRGVVIVGGGAVGVEIAAKLKSCIPKLTVTLAHSRDTLLSSEPIPDEAKGKILELLRDTGVRVLMNHRLSQITDEQTSDGLHEFRLEFNNGMQMVASKVIYAISQSVPSTEYLPASALDSNGYVEVLPNLNLKPGTPNYQDHFSAGDIVQWPGIKRCSGAMHMGQLVAHNVHQRIIQKLTGREPAMKDLEQFSPMIAVALAKSAVAYAPQTGVAWGGDVLQTYFGGDMALSCPRSRRMPLSCEPCRQRKIKCPRNDSRGQMPCNTCVRRGIPVTECIYLRDQSSRRNVLMPRHGANSALVARIDRLEELLRQSASGAGSELRKLHTELDLEPELEPEPEPEQAVDLLSPESTLHPSATTWSSAQSDASPTQPHSSMPPVGVIIRSESGHERFEPASSQWSPVIQNNPVVIGAKTNTDENISGSVPFSMISSNTTDLLELLPPASYCEQLKNLYFEAFAPLFHILHDPTFEMDYLRFQSDPEKVSLPWLALLFAILSIAVIALPQDSPLLRELGKRNSALDSMSLLSSRYRGGVMKCLEADHYLWRHNLNTLQAMVILIYGINHTHGQSWALLGTARNIALSLGCHVEPTIFQIEPISVEERRRCWAGLKMLYTIQNTTLGMLDATPIPSTVNPPLDINDDELVVGYQIPESRNGPTQMSYLLLKFELYDLCTRICSQVFETSRTLTYNKVQALDAEISAMRDKLNYKYLFDVSIAAHHSVQLNILFGYTHQLTLLLHRPVLRQGASGYSREDWLASQIKCIESSKELLGIHRVLHEDPSFSPYQWYNRGLGSFHAFHAAVCLAHICMSGKNLDPQTKTSFQKLVRDSLHVFRYFMETGISAICNKATPILEKLLVMMNPQDTRDSGARRESTCHHSDSSYENDMELFDEYIENLAPQQWLSPSNMGWEGWATILEHGSIENVF</sequence>
<dbReference type="PRINTS" id="PR00411">
    <property type="entry name" value="PNDRDTASEI"/>
</dbReference>
<dbReference type="GO" id="GO:0000981">
    <property type="term" value="F:DNA-binding transcription factor activity, RNA polymerase II-specific"/>
    <property type="evidence" value="ECO:0007669"/>
    <property type="project" value="InterPro"/>
</dbReference>